<evidence type="ECO:0000259" key="13">
    <source>
        <dbReference type="PROSITE" id="PS50113"/>
    </source>
</evidence>
<keyword evidence="4 14" id="KW-0808">Transferase</keyword>
<dbReference type="CDD" id="cd00082">
    <property type="entry name" value="HisKA"/>
    <property type="match status" value="1"/>
</dbReference>
<dbReference type="SUPFAM" id="SSF55785">
    <property type="entry name" value="PYP-like sensor domain (PAS domain)"/>
    <property type="match status" value="1"/>
</dbReference>
<feature type="domain" description="PAC" evidence="13">
    <location>
        <begin position="274"/>
        <end position="328"/>
    </location>
</feature>
<dbReference type="SMART" id="SM00448">
    <property type="entry name" value="REC"/>
    <property type="match status" value="2"/>
</dbReference>
<evidence type="ECO:0000259" key="12">
    <source>
        <dbReference type="PROSITE" id="PS50112"/>
    </source>
</evidence>
<dbReference type="InterPro" id="IPR004358">
    <property type="entry name" value="Sig_transdc_His_kin-like_C"/>
</dbReference>
<keyword evidence="7" id="KW-0067">ATP-binding</keyword>
<evidence type="ECO:0000313" key="15">
    <source>
        <dbReference type="Proteomes" id="UP000238701"/>
    </source>
</evidence>
<dbReference type="Pfam" id="PF00989">
    <property type="entry name" value="PAS"/>
    <property type="match status" value="1"/>
</dbReference>
<keyword evidence="6 14" id="KW-0418">Kinase</keyword>
<dbReference type="EC" id="2.7.13.3" evidence="2"/>
<dbReference type="PROSITE" id="PS50113">
    <property type="entry name" value="PAC"/>
    <property type="match status" value="1"/>
</dbReference>
<evidence type="ECO:0000256" key="9">
    <source>
        <dbReference type="PROSITE-ProRule" id="PRU00169"/>
    </source>
</evidence>
<protein>
    <recommendedName>
        <fullName evidence="2">histidine kinase</fullName>
        <ecNumber evidence="2">2.7.13.3</ecNumber>
    </recommendedName>
</protein>
<dbReference type="SUPFAM" id="SSF55874">
    <property type="entry name" value="ATPase domain of HSP90 chaperone/DNA topoisomerase II/histidine kinase"/>
    <property type="match status" value="1"/>
</dbReference>
<dbReference type="SUPFAM" id="SSF47384">
    <property type="entry name" value="Homodimeric domain of signal transducing histidine kinase"/>
    <property type="match status" value="1"/>
</dbReference>
<dbReference type="InterPro" id="IPR005467">
    <property type="entry name" value="His_kinase_dom"/>
</dbReference>
<feature type="domain" description="Response regulatory" evidence="11">
    <location>
        <begin position="69"/>
        <end position="187"/>
    </location>
</feature>
<dbReference type="InterPro" id="IPR036890">
    <property type="entry name" value="HATPase_C_sf"/>
</dbReference>
<dbReference type="PRINTS" id="PR00344">
    <property type="entry name" value="BCTRLSENSOR"/>
</dbReference>
<keyword evidence="5" id="KW-0547">Nucleotide-binding</keyword>
<dbReference type="OrthoDB" id="9761183at2"/>
<evidence type="ECO:0000313" key="14">
    <source>
        <dbReference type="EMBL" id="SPF42797.1"/>
    </source>
</evidence>
<dbReference type="InterPro" id="IPR003661">
    <property type="entry name" value="HisK_dim/P_dom"/>
</dbReference>
<dbReference type="PANTHER" id="PTHR43065:SF42">
    <property type="entry name" value="TWO-COMPONENT SENSOR PPRA"/>
    <property type="match status" value="1"/>
</dbReference>
<proteinExistence type="predicted"/>
<evidence type="ECO:0000256" key="8">
    <source>
        <dbReference type="ARBA" id="ARBA00023012"/>
    </source>
</evidence>
<evidence type="ECO:0000256" key="1">
    <source>
        <dbReference type="ARBA" id="ARBA00000085"/>
    </source>
</evidence>
<dbReference type="GO" id="GO:0005524">
    <property type="term" value="F:ATP binding"/>
    <property type="evidence" value="ECO:0007669"/>
    <property type="project" value="UniProtKB-KW"/>
</dbReference>
<dbReference type="InterPro" id="IPR000700">
    <property type="entry name" value="PAS-assoc_C"/>
</dbReference>
<dbReference type="InterPro" id="IPR001789">
    <property type="entry name" value="Sig_transdc_resp-reg_receiver"/>
</dbReference>
<dbReference type="PROSITE" id="PS50110">
    <property type="entry name" value="RESPONSE_REGULATORY"/>
    <property type="match status" value="2"/>
</dbReference>
<dbReference type="NCBIfam" id="TIGR00229">
    <property type="entry name" value="sensory_box"/>
    <property type="match status" value="1"/>
</dbReference>
<feature type="modified residue" description="4-aspartylphosphate" evidence="9">
    <location>
        <position position="638"/>
    </location>
</feature>
<dbReference type="Proteomes" id="UP000238701">
    <property type="component" value="Unassembled WGS sequence"/>
</dbReference>
<dbReference type="SUPFAM" id="SSF52172">
    <property type="entry name" value="CheY-like"/>
    <property type="match status" value="2"/>
</dbReference>
<keyword evidence="3 9" id="KW-0597">Phosphoprotein</keyword>
<dbReference type="InterPro" id="IPR011006">
    <property type="entry name" value="CheY-like_superfamily"/>
</dbReference>
<dbReference type="SMART" id="SM00387">
    <property type="entry name" value="HATPase_c"/>
    <property type="match status" value="1"/>
</dbReference>
<evidence type="ECO:0000256" key="7">
    <source>
        <dbReference type="ARBA" id="ARBA00022840"/>
    </source>
</evidence>
<dbReference type="InterPro" id="IPR036097">
    <property type="entry name" value="HisK_dim/P_sf"/>
</dbReference>
<dbReference type="Pfam" id="PF00072">
    <property type="entry name" value="Response_reg"/>
    <property type="match status" value="2"/>
</dbReference>
<dbReference type="SMART" id="SM00388">
    <property type="entry name" value="HisKA"/>
    <property type="match status" value="1"/>
</dbReference>
<evidence type="ECO:0000259" key="10">
    <source>
        <dbReference type="PROSITE" id="PS50109"/>
    </source>
</evidence>
<name>A0A2U3KTA8_9BACT</name>
<evidence type="ECO:0000256" key="2">
    <source>
        <dbReference type="ARBA" id="ARBA00012438"/>
    </source>
</evidence>
<dbReference type="Pfam" id="PF00512">
    <property type="entry name" value="HisKA"/>
    <property type="match status" value="1"/>
</dbReference>
<dbReference type="InterPro" id="IPR003594">
    <property type="entry name" value="HATPase_dom"/>
</dbReference>
<evidence type="ECO:0000256" key="6">
    <source>
        <dbReference type="ARBA" id="ARBA00022777"/>
    </source>
</evidence>
<gene>
    <name evidence="14" type="ORF">SBA1_470019</name>
</gene>
<dbReference type="SMART" id="SM00086">
    <property type="entry name" value="PAC"/>
    <property type="match status" value="1"/>
</dbReference>
<dbReference type="Pfam" id="PF02518">
    <property type="entry name" value="HATPase_c"/>
    <property type="match status" value="1"/>
</dbReference>
<comment type="catalytic activity">
    <reaction evidence="1">
        <text>ATP + protein L-histidine = ADP + protein N-phospho-L-histidine.</text>
        <dbReference type="EC" id="2.7.13.3"/>
    </reaction>
</comment>
<dbReference type="PANTHER" id="PTHR43065">
    <property type="entry name" value="SENSOR HISTIDINE KINASE"/>
    <property type="match status" value="1"/>
</dbReference>
<feature type="domain" description="PAS" evidence="12">
    <location>
        <begin position="203"/>
        <end position="249"/>
    </location>
</feature>
<feature type="domain" description="Histidine kinase" evidence="10">
    <location>
        <begin position="341"/>
        <end position="565"/>
    </location>
</feature>
<dbReference type="CDD" id="cd00130">
    <property type="entry name" value="PAS"/>
    <property type="match status" value="1"/>
</dbReference>
<evidence type="ECO:0000256" key="5">
    <source>
        <dbReference type="ARBA" id="ARBA00022741"/>
    </source>
</evidence>
<organism evidence="14 15">
    <name type="scientific">Candidatus Sulfotelmatobacter kueseliae</name>
    <dbReference type="NCBI Taxonomy" id="2042962"/>
    <lineage>
        <taxon>Bacteria</taxon>
        <taxon>Pseudomonadati</taxon>
        <taxon>Acidobacteriota</taxon>
        <taxon>Terriglobia</taxon>
        <taxon>Terriglobales</taxon>
        <taxon>Candidatus Korobacteraceae</taxon>
        <taxon>Candidatus Sulfotelmatobacter</taxon>
    </lineage>
</organism>
<evidence type="ECO:0000259" key="11">
    <source>
        <dbReference type="PROSITE" id="PS50110"/>
    </source>
</evidence>
<dbReference type="GO" id="GO:0000155">
    <property type="term" value="F:phosphorelay sensor kinase activity"/>
    <property type="evidence" value="ECO:0007669"/>
    <property type="project" value="InterPro"/>
</dbReference>
<dbReference type="CDD" id="cd00156">
    <property type="entry name" value="REC"/>
    <property type="match status" value="1"/>
</dbReference>
<dbReference type="AlphaFoldDB" id="A0A2U3KTA8"/>
<dbReference type="InterPro" id="IPR001610">
    <property type="entry name" value="PAC"/>
</dbReference>
<dbReference type="Gene3D" id="3.30.565.10">
    <property type="entry name" value="Histidine kinase-like ATPase, C-terminal domain"/>
    <property type="match status" value="1"/>
</dbReference>
<reference evidence="15" key="1">
    <citation type="submission" date="2018-02" db="EMBL/GenBank/DDBJ databases">
        <authorList>
            <person name="Hausmann B."/>
        </authorList>
    </citation>
    <scope>NUCLEOTIDE SEQUENCE [LARGE SCALE GENOMIC DNA]</scope>
    <source>
        <strain evidence="15">Peat soil MAG SbA1</strain>
    </source>
</reference>
<dbReference type="Gene3D" id="3.30.450.20">
    <property type="entry name" value="PAS domain"/>
    <property type="match status" value="1"/>
</dbReference>
<dbReference type="GO" id="GO:0006355">
    <property type="term" value="P:regulation of DNA-templated transcription"/>
    <property type="evidence" value="ECO:0007669"/>
    <property type="project" value="InterPro"/>
</dbReference>
<dbReference type="InterPro" id="IPR013767">
    <property type="entry name" value="PAS_fold"/>
</dbReference>
<dbReference type="EMBL" id="OMOD01000141">
    <property type="protein sequence ID" value="SPF42797.1"/>
    <property type="molecule type" value="Genomic_DNA"/>
</dbReference>
<dbReference type="InterPro" id="IPR000014">
    <property type="entry name" value="PAS"/>
</dbReference>
<dbReference type="PROSITE" id="PS50112">
    <property type="entry name" value="PAS"/>
    <property type="match status" value="1"/>
</dbReference>
<evidence type="ECO:0000256" key="3">
    <source>
        <dbReference type="ARBA" id="ARBA00022553"/>
    </source>
</evidence>
<accession>A0A2U3KTA8</accession>
<dbReference type="Gene3D" id="3.40.50.2300">
    <property type="match status" value="2"/>
</dbReference>
<dbReference type="InterPro" id="IPR035965">
    <property type="entry name" value="PAS-like_dom_sf"/>
</dbReference>
<dbReference type="PROSITE" id="PS50109">
    <property type="entry name" value="HIS_KIN"/>
    <property type="match status" value="1"/>
</dbReference>
<sequence>MVRKWDTVTGRTVPIPNRTLLPNWDLRARLTELTQARAATRWQFPSDGNRFSELVSLLTAAKPAPAPLRVLLVSAKEEDFFLIREILERTRNTLAAELDHAQSLGEARAMLERQAHDLVLFAHETADAEAVQLQAEVVRAGTPVPFILLTEDADENTVAEIIEAGAWDCLSKSQLNGVNLTRTIRTTLALHFLRRDQQVAGEALRKLSQAVEASADLVVITNREGIIEYVNPAFEALTGYRHEEVCGQSPRILKSGEQGPEVYQEMWQTILGGNVFRGILVNRKKNGELFYLEQSICPVRDGTGQITHFISNGRDLTERLRLEAQLTQAQKMDAIGRLAGGVAHDFNNLLTIITSYSELALDAVAKTGALEAKIQEILQAARRAAELTRQLLAFSRKQPQALRVVELNPIIGDILRTLRRLIGEDIELTFQPGEDLGRLRVDPVQIEQILMNLAANARDAMPQGGHLHIETASVILDDAYIHCKPAVIAKGHYARITVNDDGAGIPRKDLPHIFEPFYTTKPEGEGTGLGLATVYGIVKQNKGFVWVYSEPGQGSVFKIYLPCVTEHKPVAESKDTKPEAPARGSETILLVEDETAVRRSTAEFLGLQGYTVLEAKDGLDALAVAKDFGSAIHLAVTDVVMPHMSGGQLAKELKRLRPETRLLFVSGYAGQTVLEHNVFDLETDFLQKPFSLKQLSSKIREALKRGQGAAATPH</sequence>
<dbReference type="SMART" id="SM00091">
    <property type="entry name" value="PAS"/>
    <property type="match status" value="1"/>
</dbReference>
<keyword evidence="8" id="KW-0902">Two-component regulatory system</keyword>
<feature type="domain" description="Response regulatory" evidence="11">
    <location>
        <begin position="587"/>
        <end position="703"/>
    </location>
</feature>
<evidence type="ECO:0000256" key="4">
    <source>
        <dbReference type="ARBA" id="ARBA00022679"/>
    </source>
</evidence>
<comment type="caution">
    <text evidence="9">Lacks conserved residue(s) required for the propagation of feature annotation.</text>
</comment>
<dbReference type="Gene3D" id="1.10.287.130">
    <property type="match status" value="1"/>
</dbReference>